<proteinExistence type="predicted"/>
<gene>
    <name evidence="4" type="ORF">HJC23_012831</name>
</gene>
<comment type="subcellular location">
    <subcellularLocation>
        <location evidence="1">Membrane</location>
    </subcellularLocation>
</comment>
<sequence>MKMDSIELNEASASRRYFLGVSIASTMSTSSFRPSIANAAYGEDARIVIPDIVQGISDRTNKQCLVESLGNRECLVYLDTENQLYKGSDGKILFERLAQSVEAMKNIPNYVEMKQWSKVESILTGKMGNLSSTMSELVKIIKDDSVKDKCKALSIDIRNDLYAVASSCSRKQQADALKNYKKAVLKLETFVALVNGL</sequence>
<name>A0ABD3NZ14_9STRA</name>
<dbReference type="GO" id="GO:0016020">
    <property type="term" value="C:membrane"/>
    <property type="evidence" value="ECO:0007669"/>
    <property type="project" value="UniProtKB-SubCell"/>
</dbReference>
<reference evidence="4 5" key="1">
    <citation type="journal article" date="2020" name="G3 (Bethesda)">
        <title>Improved Reference Genome for Cyclotella cryptica CCMP332, a Model for Cell Wall Morphogenesis, Salinity Adaptation, and Lipid Production in Diatoms (Bacillariophyta).</title>
        <authorList>
            <person name="Roberts W.R."/>
            <person name="Downey K.M."/>
            <person name="Ruck E.C."/>
            <person name="Traller J.C."/>
            <person name="Alverson A.J."/>
        </authorList>
    </citation>
    <scope>NUCLEOTIDE SEQUENCE [LARGE SCALE GENOMIC DNA]</scope>
    <source>
        <strain evidence="4 5">CCMP332</strain>
    </source>
</reference>
<dbReference type="InterPro" id="IPR008797">
    <property type="entry name" value="PSII_PsbQ"/>
</dbReference>
<dbReference type="Gene3D" id="1.20.120.290">
    <property type="entry name" value="Oxygen-evolving enhancer protein 3 (PsbQ), four-helix up-down bundle"/>
    <property type="match status" value="1"/>
</dbReference>
<dbReference type="SUPFAM" id="SSF101112">
    <property type="entry name" value="Oxygen-evolving enhancer protein 3"/>
    <property type="match status" value="1"/>
</dbReference>
<dbReference type="AlphaFoldDB" id="A0ABD3NZ14"/>
<evidence type="ECO:0000256" key="2">
    <source>
        <dbReference type="ARBA" id="ARBA00023078"/>
    </source>
</evidence>
<comment type="caution">
    <text evidence="4">The sequence shown here is derived from an EMBL/GenBank/DDBJ whole genome shotgun (WGS) entry which is preliminary data.</text>
</comment>
<dbReference type="InterPro" id="IPR023222">
    <property type="entry name" value="PsbQ-like_dom_sf"/>
</dbReference>
<organism evidence="4 5">
    <name type="scientific">Cyclotella cryptica</name>
    <dbReference type="NCBI Taxonomy" id="29204"/>
    <lineage>
        <taxon>Eukaryota</taxon>
        <taxon>Sar</taxon>
        <taxon>Stramenopiles</taxon>
        <taxon>Ochrophyta</taxon>
        <taxon>Bacillariophyta</taxon>
        <taxon>Coscinodiscophyceae</taxon>
        <taxon>Thalassiosirophycidae</taxon>
        <taxon>Stephanodiscales</taxon>
        <taxon>Stephanodiscaceae</taxon>
        <taxon>Cyclotella</taxon>
    </lineage>
</organism>
<dbReference type="Pfam" id="PF05757">
    <property type="entry name" value="PsbQ"/>
    <property type="match status" value="1"/>
</dbReference>
<protein>
    <submittedName>
        <fullName evidence="4">Uncharacterized protein</fullName>
    </submittedName>
</protein>
<evidence type="ECO:0000256" key="3">
    <source>
        <dbReference type="ARBA" id="ARBA00023136"/>
    </source>
</evidence>
<keyword evidence="2" id="KW-0793">Thylakoid</keyword>
<evidence type="ECO:0000256" key="1">
    <source>
        <dbReference type="ARBA" id="ARBA00004370"/>
    </source>
</evidence>
<keyword evidence="3" id="KW-0472">Membrane</keyword>
<accession>A0ABD3NZ14</accession>
<evidence type="ECO:0000313" key="4">
    <source>
        <dbReference type="EMBL" id="KAL3781047.1"/>
    </source>
</evidence>
<keyword evidence="5" id="KW-1185">Reference proteome</keyword>
<evidence type="ECO:0000313" key="5">
    <source>
        <dbReference type="Proteomes" id="UP001516023"/>
    </source>
</evidence>
<dbReference type="EMBL" id="JABMIG020000330">
    <property type="protein sequence ID" value="KAL3781047.1"/>
    <property type="molecule type" value="Genomic_DNA"/>
</dbReference>
<dbReference type="Proteomes" id="UP001516023">
    <property type="component" value="Unassembled WGS sequence"/>
</dbReference>